<feature type="compositionally biased region" description="Basic and acidic residues" evidence="1">
    <location>
        <begin position="96"/>
        <end position="106"/>
    </location>
</feature>
<dbReference type="Proteomes" id="UP000791080">
    <property type="component" value="Unassembled WGS sequence"/>
</dbReference>
<proteinExistence type="predicted"/>
<dbReference type="PRINTS" id="PR01955">
    <property type="entry name" value="LANCFRANKIA"/>
</dbReference>
<dbReference type="NCBIfam" id="TIGR03897">
    <property type="entry name" value="lanti_2_LanM"/>
    <property type="match status" value="1"/>
</dbReference>
<organism evidence="3 4">
    <name type="scientific">Actinoalloteichus caeruleus DSM 43889</name>
    <dbReference type="NCBI Taxonomy" id="1120930"/>
    <lineage>
        <taxon>Bacteria</taxon>
        <taxon>Bacillati</taxon>
        <taxon>Actinomycetota</taxon>
        <taxon>Actinomycetes</taxon>
        <taxon>Pseudonocardiales</taxon>
        <taxon>Pseudonocardiaceae</taxon>
        <taxon>Actinoalloteichus</taxon>
        <taxon>Actinoalloteichus cyanogriseus</taxon>
    </lineage>
</organism>
<dbReference type="CDD" id="cd04792">
    <property type="entry name" value="LanM-like"/>
    <property type="match status" value="1"/>
</dbReference>
<dbReference type="PIRSF" id="PIRSF037228">
    <property type="entry name" value="Lant_mod_RumM"/>
    <property type="match status" value="1"/>
</dbReference>
<feature type="region of interest" description="Disordered" evidence="1">
    <location>
        <begin position="1055"/>
        <end position="1094"/>
    </location>
</feature>
<reference evidence="3 4" key="2">
    <citation type="submission" date="2022-06" db="EMBL/GenBank/DDBJ databases">
        <title>Genomic Encyclopedia of Type Strains, Phase I: the one thousand microbial genomes (KMG-I) project.</title>
        <authorList>
            <person name="Kyrpides N."/>
        </authorList>
    </citation>
    <scope>NUCLEOTIDE SEQUENCE [LARGE SCALE GENOMIC DNA]</scope>
    <source>
        <strain evidence="3 4">DSM 43889</strain>
    </source>
</reference>
<evidence type="ECO:0000256" key="1">
    <source>
        <dbReference type="SAM" id="MobiDB-lite"/>
    </source>
</evidence>
<dbReference type="Pfam" id="PF13575">
    <property type="entry name" value="DUF4135"/>
    <property type="match status" value="1"/>
</dbReference>
<feature type="region of interest" description="Disordered" evidence="1">
    <location>
        <begin position="860"/>
        <end position="880"/>
    </location>
</feature>
<dbReference type="Pfam" id="PF05147">
    <property type="entry name" value="LANC_like"/>
    <property type="match status" value="1"/>
</dbReference>
<feature type="compositionally biased region" description="Gly residues" evidence="1">
    <location>
        <begin position="862"/>
        <end position="876"/>
    </location>
</feature>
<evidence type="ECO:0000313" key="3">
    <source>
        <dbReference type="EMBL" id="MCP2331182.1"/>
    </source>
</evidence>
<protein>
    <submittedName>
        <fullName evidence="3">Type 2 lantibiotic biosynthesis protein LanM</fullName>
    </submittedName>
</protein>
<reference evidence="3 4" key="1">
    <citation type="submission" date="2013-07" db="EMBL/GenBank/DDBJ databases">
        <authorList>
            <consortium name="DOE Joint Genome Institute"/>
            <person name="Reeve W."/>
            <person name="Huntemann M."/>
            <person name="Han J."/>
            <person name="Chen A."/>
            <person name="Kyrpides N."/>
            <person name="Mavromatis K."/>
            <person name="Markowitz V."/>
            <person name="Palaniappan K."/>
            <person name="Ivanova N."/>
            <person name="Schaumberg A."/>
            <person name="Pati A."/>
            <person name="Liolios K."/>
            <person name="Nordberg H.P."/>
            <person name="Cantor M.N."/>
            <person name="Hua S.X."/>
            <person name="Woyke T."/>
        </authorList>
    </citation>
    <scope>NUCLEOTIDE SEQUENCE [LARGE SCALE GENOMIC DNA]</scope>
    <source>
        <strain evidence="3 4">DSM 43889</strain>
    </source>
</reference>
<gene>
    <name evidence="3" type="ORF">G443_001452</name>
</gene>
<dbReference type="EMBL" id="AUBJ02000001">
    <property type="protein sequence ID" value="MCP2331182.1"/>
    <property type="molecule type" value="Genomic_DNA"/>
</dbReference>
<name>A0ABT1JFB0_ACTCY</name>
<feature type="compositionally biased region" description="Basic and acidic residues" evidence="1">
    <location>
        <begin position="1080"/>
        <end position="1094"/>
    </location>
</feature>
<feature type="region of interest" description="Disordered" evidence="1">
    <location>
        <begin position="75"/>
        <end position="117"/>
    </location>
</feature>
<dbReference type="InterPro" id="IPR007822">
    <property type="entry name" value="LANC-like"/>
</dbReference>
<dbReference type="InterPro" id="IPR017146">
    <property type="entry name" value="Lanti_2_LanM"/>
</dbReference>
<evidence type="ECO:0000313" key="4">
    <source>
        <dbReference type="Proteomes" id="UP000791080"/>
    </source>
</evidence>
<keyword evidence="4" id="KW-1185">Reference proteome</keyword>
<dbReference type="PRINTS" id="PR01950">
    <property type="entry name" value="LANCSUPER"/>
</dbReference>
<dbReference type="SMART" id="SM01260">
    <property type="entry name" value="LANC_like"/>
    <property type="match status" value="1"/>
</dbReference>
<comment type="caution">
    <text evidence="3">The sequence shown here is derived from an EMBL/GenBank/DDBJ whole genome shotgun (WGS) entry which is preliminary data.</text>
</comment>
<dbReference type="Gene3D" id="1.50.10.10">
    <property type="match status" value="1"/>
</dbReference>
<feature type="region of interest" description="Disordered" evidence="1">
    <location>
        <begin position="1"/>
        <end position="60"/>
    </location>
</feature>
<accession>A0ABT1JFB0</accession>
<feature type="domain" description="Lantibiotic biosynthesis protein dehydration" evidence="2">
    <location>
        <begin position="221"/>
        <end position="591"/>
    </location>
</feature>
<dbReference type="SUPFAM" id="SSF158745">
    <property type="entry name" value="LanC-like"/>
    <property type="match status" value="1"/>
</dbReference>
<sequence>MPVVVGAWHGDPVTASPTLSPAEEPLDSRWWAGALSAAERAATRPPEGGGPEPVAQVPGERPEWAEVVERVLAASSDEAPPVGGASPGAGGSEASRTPDRAVRARGEVAASRGDGAATTPGDVLCLAPALEPFLAVAADHLNAALPAPSHPALVDADTVRAGLLAATRARLVRTSARALVLDLHHDRVRGALPGATSESRFAGFLAATATRAGLTGFVRRYPVLARLLAQTITQDAQSAAELVGRYLRDRAAIVATLLGGTDPGPLVRVTPGMGDRHRGGRTVAVLHFADGRRIVHKPRPVDLSLRFTRLVDWVDARVPDLGLRAVRQLAGRGYGWAEFVEHLPCAELTGVDRFYRRQGALLALLYLVDGTDVHYENLVAHGEHPVVVDVETLFHPAFPPGTTTGGDPALTALLASVHRTALLPRMLLGPEGAVDLSGLGGDPGARHPDDGVRWVDTGRDTMRLERVPGTVEAASNRPGLPGAPDVEPAAHVDGLVGGFRATYEAVLTHRAELLADGGPLRDCAGTEQRVVFRDTSVYATLLAESTHPDAVRSGADRDRAFAVLSQSPELRDLVPCEVAELWRGDVPLFTTTPDSRDVHTGSGRVVPDRLPVAGLDAVLGKVRALDEVDRRDQEWLIRAALDTRTPAVSHHARAVPAGATALVVPDVDRLLTAACAIGDSLVATAEHDERRANWLGLQPVDDRYWAVLPMGAGLGDGYCGVAVFLAQLGALTGIPRYTGLARRAVRPLPALLAAFHAEPALATTVGVGAFQGLAGISYALARLSTLLDDPEPRAWLDRSLPLLGRTASARPEGEAPEHGVGLATGWAGAVAVLASVHEETGSPEAAEVLAPLADRLHRHVAGDGGLGGGPSGGGGDPSFPHGTAGVGWALLRAGAVLPARPSLTTSGAALLDAATRELLARGGSAWCHGIAGPALAWAGAGSGPPGASGGTDPLPDAALEALTVREARADLTPCHGELGVVEALTALTRRRPDLLGAAERGQARVLGALERTGPRCGTPSGLTTPGLLTGLAGIGYGLLRLALPDVVPSVLALHPGPRPPTTARWGTGTTGVPPGPAPEVVERRARGRPQRDGP</sequence>
<dbReference type="InterPro" id="IPR012341">
    <property type="entry name" value="6hp_glycosidase-like_sf"/>
</dbReference>
<dbReference type="InterPro" id="IPR025410">
    <property type="entry name" value="Lant_dehyd"/>
</dbReference>
<evidence type="ECO:0000259" key="2">
    <source>
        <dbReference type="Pfam" id="PF13575"/>
    </source>
</evidence>